<evidence type="ECO:0000256" key="1">
    <source>
        <dbReference type="SAM" id="MobiDB-lite"/>
    </source>
</evidence>
<accession>M0BT81</accession>
<dbReference type="SUPFAM" id="SSF55920">
    <property type="entry name" value="Creatinase/aminopeptidase"/>
    <property type="match status" value="1"/>
</dbReference>
<gene>
    <name evidence="2" type="ORF">C477_22740</name>
</gene>
<dbReference type="PATRIC" id="fig|1227488.3.peg.4579"/>
<feature type="region of interest" description="Disordered" evidence="1">
    <location>
        <begin position="60"/>
        <end position="98"/>
    </location>
</feature>
<dbReference type="Proteomes" id="UP000011657">
    <property type="component" value="Unassembled WGS sequence"/>
</dbReference>
<dbReference type="AlphaFoldDB" id="M0BT81"/>
<dbReference type="eggNOG" id="arCOG06424">
    <property type="taxonomic scope" value="Archaea"/>
</dbReference>
<organism evidence="2 3">
    <name type="scientific">Haloterrigena salina JCM 13891</name>
    <dbReference type="NCBI Taxonomy" id="1227488"/>
    <lineage>
        <taxon>Archaea</taxon>
        <taxon>Methanobacteriati</taxon>
        <taxon>Methanobacteriota</taxon>
        <taxon>Stenosarchaea group</taxon>
        <taxon>Halobacteria</taxon>
        <taxon>Halobacteriales</taxon>
        <taxon>Natrialbaceae</taxon>
        <taxon>Haloterrigena</taxon>
    </lineage>
</organism>
<evidence type="ECO:0000313" key="3">
    <source>
        <dbReference type="Proteomes" id="UP000011657"/>
    </source>
</evidence>
<name>M0BT81_9EURY</name>
<proteinExistence type="predicted"/>
<sequence length="123" mass="13939">MQDMRPLDYSHLEDGEAFILELVTPFVLQSEYRKANNVDVPWWWSVDDEAQLRQQLEKVIEGATSTSNPNSSGTVENSSPVTSSRSNRDYEQGTGGVHLEELVEVTETSYENLTDYPHEFGIV</sequence>
<keyword evidence="3" id="KW-1185">Reference proteome</keyword>
<protein>
    <submittedName>
        <fullName evidence="2">Uncharacterized protein</fullName>
    </submittedName>
</protein>
<evidence type="ECO:0000313" key="2">
    <source>
        <dbReference type="EMBL" id="ELZ13322.1"/>
    </source>
</evidence>
<dbReference type="EMBL" id="AOIS01000067">
    <property type="protein sequence ID" value="ELZ13322.1"/>
    <property type="molecule type" value="Genomic_DNA"/>
</dbReference>
<reference evidence="2 3" key="1">
    <citation type="journal article" date="2014" name="PLoS Genet.">
        <title>Phylogenetically driven sequencing of extremely halophilic archaea reveals strategies for static and dynamic osmo-response.</title>
        <authorList>
            <person name="Becker E.A."/>
            <person name="Seitzer P.M."/>
            <person name="Tritt A."/>
            <person name="Larsen D."/>
            <person name="Krusor M."/>
            <person name="Yao A.I."/>
            <person name="Wu D."/>
            <person name="Madern D."/>
            <person name="Eisen J.A."/>
            <person name="Darling A.E."/>
            <person name="Facciotti M.T."/>
        </authorList>
    </citation>
    <scope>NUCLEOTIDE SEQUENCE [LARGE SCALE GENOMIC DNA]</scope>
    <source>
        <strain evidence="2 3">JCM 13891</strain>
    </source>
</reference>
<feature type="compositionally biased region" description="Polar residues" evidence="1">
    <location>
        <begin position="63"/>
        <end position="85"/>
    </location>
</feature>
<dbReference type="InterPro" id="IPR036005">
    <property type="entry name" value="Creatinase/aminopeptidase-like"/>
</dbReference>
<comment type="caution">
    <text evidence="2">The sequence shown here is derived from an EMBL/GenBank/DDBJ whole genome shotgun (WGS) entry which is preliminary data.</text>
</comment>